<organism evidence="1 2">
    <name type="scientific">Streptococcus suis</name>
    <dbReference type="NCBI Taxonomy" id="1307"/>
    <lineage>
        <taxon>Bacteria</taxon>
        <taxon>Bacillati</taxon>
        <taxon>Bacillota</taxon>
        <taxon>Bacilli</taxon>
        <taxon>Lactobacillales</taxon>
        <taxon>Streptococcaceae</taxon>
        <taxon>Streptococcus</taxon>
    </lineage>
</organism>
<dbReference type="SUPFAM" id="SSF52833">
    <property type="entry name" value="Thioredoxin-like"/>
    <property type="match status" value="1"/>
</dbReference>
<proteinExistence type="predicted"/>
<dbReference type="Gene3D" id="3.40.30.10">
    <property type="entry name" value="Glutaredoxin"/>
    <property type="match status" value="1"/>
</dbReference>
<protein>
    <submittedName>
        <fullName evidence="1">Thioredoxin/glutaredoxin</fullName>
    </submittedName>
</protein>
<evidence type="ECO:0000313" key="1">
    <source>
        <dbReference type="EMBL" id="CYV58865.1"/>
    </source>
</evidence>
<gene>
    <name evidence="1" type="ORF">ERS132441_00702</name>
</gene>
<dbReference type="Proteomes" id="UP000075193">
    <property type="component" value="Unassembled WGS sequence"/>
</dbReference>
<accession>A0A116MPE0</accession>
<reference evidence="1 2" key="1">
    <citation type="submission" date="2016-02" db="EMBL/GenBank/DDBJ databases">
        <authorList>
            <consortium name="Pathogen Informatics"/>
        </authorList>
    </citation>
    <scope>NUCLEOTIDE SEQUENCE [LARGE SCALE GENOMIC DNA]</scope>
    <source>
        <strain evidence="1 2">LSS79</strain>
    </source>
</reference>
<name>A0A116MPE0_STRSU</name>
<dbReference type="InterPro" id="IPR036249">
    <property type="entry name" value="Thioredoxin-like_sf"/>
</dbReference>
<dbReference type="AlphaFoldDB" id="A0A116MPE0"/>
<dbReference type="RefSeq" id="WP_044677933.1">
    <property type="nucleotide sequence ID" value="NZ_CEDF01000006.1"/>
</dbReference>
<evidence type="ECO:0000313" key="2">
    <source>
        <dbReference type="Proteomes" id="UP000075193"/>
    </source>
</evidence>
<dbReference type="EMBL" id="FIIC01000006">
    <property type="protein sequence ID" value="CYV58865.1"/>
    <property type="molecule type" value="Genomic_DNA"/>
</dbReference>
<sequence>MSDNFRFPKMILGALAVIGILFFTVIGVQTVWSEYIVKDYDKRLTEQVYVDAAVEQNVNLVFYRTGCPYCEKGKQAVISAAKNSPYPTFFIDVESEDGQILVKKYQVEYAASIIKIRDGKSSIYQYAIKNKPGQIEADQVTIKEAMGE</sequence>